<protein>
    <submittedName>
        <fullName evidence="3">Hydrolase</fullName>
    </submittedName>
</protein>
<feature type="domain" description="Isochorismatase-like" evidence="2">
    <location>
        <begin position="10"/>
        <end position="178"/>
    </location>
</feature>
<dbReference type="eggNOG" id="COG1335">
    <property type="taxonomic scope" value="Bacteria"/>
</dbReference>
<evidence type="ECO:0000313" key="4">
    <source>
        <dbReference type="Proteomes" id="UP000193558"/>
    </source>
</evidence>
<dbReference type="STRING" id="1076550.LH22_13410"/>
<dbReference type="SUPFAM" id="SSF52499">
    <property type="entry name" value="Isochorismatase-like hydrolases"/>
    <property type="match status" value="1"/>
</dbReference>
<dbReference type="InterPro" id="IPR036380">
    <property type="entry name" value="Isochorismatase-like_sf"/>
</dbReference>
<dbReference type="CDD" id="cd00431">
    <property type="entry name" value="cysteine_hydrolases"/>
    <property type="match status" value="1"/>
</dbReference>
<proteinExistence type="predicted"/>
<dbReference type="InterPro" id="IPR000868">
    <property type="entry name" value="Isochorismatase-like_dom"/>
</dbReference>
<accession>A0A1X1CUD8</accession>
<dbReference type="PANTHER" id="PTHR43540:SF7">
    <property type="entry name" value="ISOCHORISMATASE FAMILY PROTEIN YECD"/>
    <property type="match status" value="1"/>
</dbReference>
<dbReference type="PANTHER" id="PTHR43540">
    <property type="entry name" value="PEROXYUREIDOACRYLATE/UREIDOACRYLATE AMIDOHYDROLASE-RELATED"/>
    <property type="match status" value="1"/>
</dbReference>
<evidence type="ECO:0000259" key="2">
    <source>
        <dbReference type="Pfam" id="PF00857"/>
    </source>
</evidence>
<sequence>MALTTLDAKTALIVIDLQHGIVRLPVTPLAADVVVERCAQLVDAFHAKNLPVVKVNVAGGAPGRNEQARHSGELPADWAVLVPEMALKAGEIAATKTTWGGFHNTDLHAQLQERGVTQVVVCGIATSIGVESTARQAYELGYNVTLATDAMTCLNAETHKNSIERIFPRLGETGSTADVLALLKSF</sequence>
<evidence type="ECO:0000256" key="1">
    <source>
        <dbReference type="ARBA" id="ARBA00022801"/>
    </source>
</evidence>
<dbReference type="AlphaFoldDB" id="A0A1X1CUD8"/>
<dbReference type="Pfam" id="PF00857">
    <property type="entry name" value="Isochorismatase"/>
    <property type="match status" value="1"/>
</dbReference>
<comment type="caution">
    <text evidence="3">The sequence shown here is derived from an EMBL/GenBank/DDBJ whole genome shotgun (WGS) entry which is preliminary data.</text>
</comment>
<keyword evidence="1 3" id="KW-0378">Hydrolase</keyword>
<dbReference type="Gene3D" id="3.40.50.850">
    <property type="entry name" value="Isochorismatase-like"/>
    <property type="match status" value="1"/>
</dbReference>
<dbReference type="Proteomes" id="UP000193558">
    <property type="component" value="Unassembled WGS sequence"/>
</dbReference>
<gene>
    <name evidence="3" type="ORF">HA51_16460</name>
</gene>
<dbReference type="OrthoDB" id="9807387at2"/>
<organism evidence="3 4">
    <name type="scientific">Pantoea rwandensis</name>
    <dbReference type="NCBI Taxonomy" id="1076550"/>
    <lineage>
        <taxon>Bacteria</taxon>
        <taxon>Pseudomonadati</taxon>
        <taxon>Pseudomonadota</taxon>
        <taxon>Gammaproteobacteria</taxon>
        <taxon>Enterobacterales</taxon>
        <taxon>Erwiniaceae</taxon>
        <taxon>Pantoea</taxon>
    </lineage>
</organism>
<reference evidence="3 4" key="1">
    <citation type="journal article" date="2017" name="Antonie Van Leeuwenhoek">
        <title>Phylogenomic resolution of the bacterial genus Pantoea and its relationship with Erwinia and Tatumella.</title>
        <authorList>
            <person name="Palmer M."/>
            <person name="Steenkamp E.T."/>
            <person name="Coetzee M.P."/>
            <person name="Chan W.Y."/>
            <person name="van Zyl E."/>
            <person name="De Maayer P."/>
            <person name="Coutinho T.A."/>
            <person name="Blom J."/>
            <person name="Smits T.H."/>
            <person name="Duffy B."/>
            <person name="Venter S.N."/>
        </authorList>
    </citation>
    <scope>NUCLEOTIDE SEQUENCE [LARGE SCALE GENOMIC DNA]</scope>
    <source>
        <strain evidence="3 4">LMG 26275</strain>
    </source>
</reference>
<dbReference type="GO" id="GO:0016787">
    <property type="term" value="F:hydrolase activity"/>
    <property type="evidence" value="ECO:0007669"/>
    <property type="project" value="UniProtKB-KW"/>
</dbReference>
<dbReference type="EMBL" id="MLFR01000018">
    <property type="protein sequence ID" value="ORM68025.1"/>
    <property type="molecule type" value="Genomic_DNA"/>
</dbReference>
<dbReference type="RefSeq" id="WP_084935737.1">
    <property type="nucleotide sequence ID" value="NZ_MLFR01000018.1"/>
</dbReference>
<evidence type="ECO:0000313" key="3">
    <source>
        <dbReference type="EMBL" id="ORM68025.1"/>
    </source>
</evidence>
<name>A0A1X1CUD8_9GAMM</name>
<dbReference type="InterPro" id="IPR050272">
    <property type="entry name" value="Isochorismatase-like_hydrls"/>
</dbReference>